<dbReference type="SUPFAM" id="SSF55729">
    <property type="entry name" value="Acyl-CoA N-acyltransferases (Nat)"/>
    <property type="match status" value="1"/>
</dbReference>
<name>A0AA88Y6V1_PINIB</name>
<dbReference type="InterPro" id="IPR000182">
    <property type="entry name" value="GNAT_dom"/>
</dbReference>
<feature type="non-terminal residue" evidence="2">
    <location>
        <position position="1"/>
    </location>
</feature>
<evidence type="ECO:0000259" key="1">
    <source>
        <dbReference type="PROSITE" id="PS51186"/>
    </source>
</evidence>
<dbReference type="InterPro" id="IPR016181">
    <property type="entry name" value="Acyl_CoA_acyltransferase"/>
</dbReference>
<proteinExistence type="predicted"/>
<dbReference type="Pfam" id="PF13673">
    <property type="entry name" value="Acetyltransf_10"/>
    <property type="match status" value="1"/>
</dbReference>
<evidence type="ECO:0000313" key="3">
    <source>
        <dbReference type="Proteomes" id="UP001186944"/>
    </source>
</evidence>
<dbReference type="GO" id="GO:0016747">
    <property type="term" value="F:acyltransferase activity, transferring groups other than amino-acyl groups"/>
    <property type="evidence" value="ECO:0007669"/>
    <property type="project" value="InterPro"/>
</dbReference>
<comment type="caution">
    <text evidence="2">The sequence shown here is derived from an EMBL/GenBank/DDBJ whole genome shotgun (WGS) entry which is preliminary data.</text>
</comment>
<dbReference type="CDD" id="cd04301">
    <property type="entry name" value="NAT_SF"/>
    <property type="match status" value="1"/>
</dbReference>
<gene>
    <name evidence="2" type="ORF">FSP39_012763</name>
</gene>
<dbReference type="PROSITE" id="PS51186">
    <property type="entry name" value="GNAT"/>
    <property type="match status" value="1"/>
</dbReference>
<protein>
    <recommendedName>
        <fullName evidence="1">N-acetyltransferase domain-containing protein</fullName>
    </recommendedName>
</protein>
<dbReference type="AlphaFoldDB" id="A0AA88Y6V1"/>
<dbReference type="EMBL" id="VSWD01000010">
    <property type="protein sequence ID" value="KAK3090571.1"/>
    <property type="molecule type" value="Genomic_DNA"/>
</dbReference>
<feature type="domain" description="N-acetyltransferase" evidence="1">
    <location>
        <begin position="9"/>
        <end position="162"/>
    </location>
</feature>
<evidence type="ECO:0000313" key="2">
    <source>
        <dbReference type="EMBL" id="KAK3090571.1"/>
    </source>
</evidence>
<dbReference type="Gene3D" id="3.40.630.30">
    <property type="match status" value="1"/>
</dbReference>
<accession>A0AA88Y6V1</accession>
<reference evidence="2" key="1">
    <citation type="submission" date="2019-08" db="EMBL/GenBank/DDBJ databases">
        <title>The improved chromosome-level genome for the pearl oyster Pinctada fucata martensii using PacBio sequencing and Hi-C.</title>
        <authorList>
            <person name="Zheng Z."/>
        </authorList>
    </citation>
    <scope>NUCLEOTIDE SEQUENCE</scope>
    <source>
        <strain evidence="2">ZZ-2019</strain>
        <tissue evidence="2">Adductor muscle</tissue>
    </source>
</reference>
<dbReference type="Proteomes" id="UP001186944">
    <property type="component" value="Unassembled WGS sequence"/>
</dbReference>
<keyword evidence="3" id="KW-1185">Reference proteome</keyword>
<sequence>LCFLSAAVVTIKEEGRSRCRHKFRQLSRDVCREVFDVPEDNRVLMAYEKTQHTETHIGEISFQVADTNKQTPGIPFDDDYYHQITFLFVKQDFHGRGIGKDLVEKCLQIMRACSQRPVRVQSAEKAVGFFQKLGFELQGEPIESACGVRLFRFMYNMEYKFS</sequence>
<organism evidence="2 3">
    <name type="scientific">Pinctada imbricata</name>
    <name type="common">Atlantic pearl-oyster</name>
    <name type="synonym">Pinctada martensii</name>
    <dbReference type="NCBI Taxonomy" id="66713"/>
    <lineage>
        <taxon>Eukaryota</taxon>
        <taxon>Metazoa</taxon>
        <taxon>Spiralia</taxon>
        <taxon>Lophotrochozoa</taxon>
        <taxon>Mollusca</taxon>
        <taxon>Bivalvia</taxon>
        <taxon>Autobranchia</taxon>
        <taxon>Pteriomorphia</taxon>
        <taxon>Pterioida</taxon>
        <taxon>Pterioidea</taxon>
        <taxon>Pteriidae</taxon>
        <taxon>Pinctada</taxon>
    </lineage>
</organism>